<accession>A0AAD8KPL4</accession>
<dbReference type="EMBL" id="JAUHHV010000005">
    <property type="protein sequence ID" value="KAK1424916.1"/>
    <property type="molecule type" value="Genomic_DNA"/>
</dbReference>
<name>A0AAD8KPL4_TARER</name>
<evidence type="ECO:0000313" key="2">
    <source>
        <dbReference type="Proteomes" id="UP001229421"/>
    </source>
</evidence>
<gene>
    <name evidence="1" type="ORF">QVD17_20257</name>
</gene>
<comment type="caution">
    <text evidence="1">The sequence shown here is derived from an EMBL/GenBank/DDBJ whole genome shotgun (WGS) entry which is preliminary data.</text>
</comment>
<organism evidence="1 2">
    <name type="scientific">Tagetes erecta</name>
    <name type="common">African marigold</name>
    <dbReference type="NCBI Taxonomy" id="13708"/>
    <lineage>
        <taxon>Eukaryota</taxon>
        <taxon>Viridiplantae</taxon>
        <taxon>Streptophyta</taxon>
        <taxon>Embryophyta</taxon>
        <taxon>Tracheophyta</taxon>
        <taxon>Spermatophyta</taxon>
        <taxon>Magnoliopsida</taxon>
        <taxon>eudicotyledons</taxon>
        <taxon>Gunneridae</taxon>
        <taxon>Pentapetalae</taxon>
        <taxon>asterids</taxon>
        <taxon>campanulids</taxon>
        <taxon>Asterales</taxon>
        <taxon>Asteraceae</taxon>
        <taxon>Asteroideae</taxon>
        <taxon>Heliantheae alliance</taxon>
        <taxon>Tageteae</taxon>
        <taxon>Tagetes</taxon>
    </lineage>
</organism>
<keyword evidence="2" id="KW-1185">Reference proteome</keyword>
<dbReference type="AlphaFoldDB" id="A0AAD8KPL4"/>
<protein>
    <submittedName>
        <fullName evidence="1">Uncharacterized protein</fullName>
    </submittedName>
</protein>
<sequence>MNIETQDDHQCNNVPVDGPAPFQGQYNLAMVHGLENHSSTSSYLETGRILTPRVFLFPSRAYAVIYLRAFVVMTQAQQKQVKSGITFVANIKGATCAERQGKIAVPDN</sequence>
<reference evidence="1" key="1">
    <citation type="journal article" date="2023" name="bioRxiv">
        <title>Improved chromosome-level genome assembly for marigold (Tagetes erecta).</title>
        <authorList>
            <person name="Jiang F."/>
            <person name="Yuan L."/>
            <person name="Wang S."/>
            <person name="Wang H."/>
            <person name="Xu D."/>
            <person name="Wang A."/>
            <person name="Fan W."/>
        </authorList>
    </citation>
    <scope>NUCLEOTIDE SEQUENCE</scope>
    <source>
        <strain evidence="1">WSJ</strain>
        <tissue evidence="1">Leaf</tissue>
    </source>
</reference>
<proteinExistence type="predicted"/>
<dbReference type="Proteomes" id="UP001229421">
    <property type="component" value="Unassembled WGS sequence"/>
</dbReference>
<evidence type="ECO:0000313" key="1">
    <source>
        <dbReference type="EMBL" id="KAK1424916.1"/>
    </source>
</evidence>